<sequence length="1204" mass="133264">MADDQSGRLSFPDNRTVDNSTISETRRSNSTHMHSSTPTTPTNISIVTLNNDDNFTTTTTSTDQTGPDLNSQKFWTSAWIYKSTLLGFFMLFTCLWIALILLMHYNNQQNGFSLALSSSHYTWTYGPTVILTIVISLWRQVDYHCKSSQPWSEMKRGPAIPSKTPTSLWRALKNRHFAVVLSILGFMILQGIIVASTTLLNPSSTSLTGVFPITINGKFDGISYIKALTDSLNGPAVVQYSDYPYQEVQDGVNITEIKGLTQAIVPRVTCEISDKTASTEYEGSGFFGLSVTTSSCEYKSKDEGCQRYLMSRVNCSPGKGANSTDQTAINYNTTDDLRFFTSDYYGDQTWKLPRKTAAICKIDYSIQSLGPLYSLEKHRRIPNLGRIQLGEMLYSMLLNNAIRAESEESEPNSDPIFGLMKLSLNNTSTEVSQFFDAEVMVHAFITAFSGLACQLIQMEFLVPGQTPGEGEGSYTEYRLYVQALSTWLMFSGLIILSLLSLGLSFIAPRASNSQDPNLLASHGATLAGSPSMKALLKFTGCLRTSELTRRLQDYKFQSTIVDGNTFSVEALKTTENEPDDQNQRQAFQTPNSFRVKKGNWVPLFARYYMVLLTLTLPILSIACLEIFYQTSERNNGIADVADTSTYYIRYPSSIIALIIATLFQSLDFTITTFAPFHALRLKRVPASQAVLTNLYQMIPPLAFYYTIRSRYYGALFSNMARVIGSTLTVIVSDSAQLSASAANMWDVSWKNNYFGDRGVASQLPRAITNASSSPEGVYNDLVFPDLVGISTMEVELSNPRFNISDPAAQRHLKYTMIVSALRPSIHKELRYVEATYPLSRSCHGGPGGNLSHGKIEHAITAEITWFGTSSDLHMGPWNDSNPNFSESGEQDQPDNPNGCPSIGILFGRMEPNGTRTKDVTGLFCFQEIQTIQTTVSFSFESPQSTFRFSQENIRSPPLVDETTAVSLTNGTRGIDSFNYRIESNIFSAVWDWNDKPNQSMENLLVPIAYGPDMPSLEAMAGPSNTQVLVDAVNRMYNMYMVRVITSPIFRKPLNGSTSSAGQQFTGSVSTTISRLKVDYTSKLVLQVFLGAMTVLGGLGFALTSVRGTLPRSPFSIASLMALFAGSEFCERNNLPAGAEWMTKRELETLLGGWRFSLGWWDVPGGSTGGAEGESSEGDGETQRFGIDVGTPKHRGFIRRKSKEE</sequence>
<organism evidence="1 2">
    <name type="scientific">Hypoxylon rubiginosum</name>
    <dbReference type="NCBI Taxonomy" id="110542"/>
    <lineage>
        <taxon>Eukaryota</taxon>
        <taxon>Fungi</taxon>
        <taxon>Dikarya</taxon>
        <taxon>Ascomycota</taxon>
        <taxon>Pezizomycotina</taxon>
        <taxon>Sordariomycetes</taxon>
        <taxon>Xylariomycetidae</taxon>
        <taxon>Xylariales</taxon>
        <taxon>Hypoxylaceae</taxon>
        <taxon>Hypoxylon</taxon>
    </lineage>
</organism>
<evidence type="ECO:0000313" key="2">
    <source>
        <dbReference type="Proteomes" id="UP001497680"/>
    </source>
</evidence>
<accession>A0ACC0DKV7</accession>
<dbReference type="Proteomes" id="UP001497680">
    <property type="component" value="Unassembled WGS sequence"/>
</dbReference>
<comment type="caution">
    <text evidence="1">The sequence shown here is derived from an EMBL/GenBank/DDBJ whole genome shotgun (WGS) entry which is preliminary data.</text>
</comment>
<reference evidence="1 2" key="1">
    <citation type="journal article" date="2022" name="New Phytol.">
        <title>Ecological generalism drives hyperdiversity of secondary metabolite gene clusters in xylarialean endophytes.</title>
        <authorList>
            <person name="Franco M.E.E."/>
            <person name="Wisecaver J.H."/>
            <person name="Arnold A.E."/>
            <person name="Ju Y.M."/>
            <person name="Slot J.C."/>
            <person name="Ahrendt S."/>
            <person name="Moore L.P."/>
            <person name="Eastman K.E."/>
            <person name="Scott K."/>
            <person name="Konkel Z."/>
            <person name="Mondo S.J."/>
            <person name="Kuo A."/>
            <person name="Hayes R.D."/>
            <person name="Haridas S."/>
            <person name="Andreopoulos B."/>
            <person name="Riley R."/>
            <person name="LaButti K."/>
            <person name="Pangilinan J."/>
            <person name="Lipzen A."/>
            <person name="Amirebrahimi M."/>
            <person name="Yan J."/>
            <person name="Adam C."/>
            <person name="Keymanesh K."/>
            <person name="Ng V."/>
            <person name="Louie K."/>
            <person name="Northen T."/>
            <person name="Drula E."/>
            <person name="Henrissat B."/>
            <person name="Hsieh H.M."/>
            <person name="Youens-Clark K."/>
            <person name="Lutzoni F."/>
            <person name="Miadlikowska J."/>
            <person name="Eastwood D.C."/>
            <person name="Hamelin R.C."/>
            <person name="Grigoriev I.V."/>
            <person name="U'Ren J.M."/>
        </authorList>
    </citation>
    <scope>NUCLEOTIDE SEQUENCE [LARGE SCALE GENOMIC DNA]</scope>
    <source>
        <strain evidence="1 2">ER1909</strain>
    </source>
</reference>
<proteinExistence type="predicted"/>
<gene>
    <name evidence="1" type="ORF">F4821DRAFT_266644</name>
</gene>
<evidence type="ECO:0000313" key="1">
    <source>
        <dbReference type="EMBL" id="KAI6093218.1"/>
    </source>
</evidence>
<dbReference type="EMBL" id="MU394281">
    <property type="protein sequence ID" value="KAI6093218.1"/>
    <property type="molecule type" value="Genomic_DNA"/>
</dbReference>
<name>A0ACC0DKV7_9PEZI</name>
<protein>
    <submittedName>
        <fullName evidence="1">Uncharacterized protein</fullName>
    </submittedName>
</protein>
<keyword evidence="2" id="KW-1185">Reference proteome</keyword>